<protein>
    <submittedName>
        <fullName evidence="1">Uncharacterized protein</fullName>
    </submittedName>
</protein>
<sequence length="34" mass="4249">VFSNFWEPDLKILERKQKEKQGFRKDQISGKRRR</sequence>
<evidence type="ECO:0000313" key="1">
    <source>
        <dbReference type="EMBL" id="GAH78249.1"/>
    </source>
</evidence>
<dbReference type="EMBL" id="BARU01044484">
    <property type="protein sequence ID" value="GAH78249.1"/>
    <property type="molecule type" value="Genomic_DNA"/>
</dbReference>
<accession>X1JIX5</accession>
<reference evidence="1" key="1">
    <citation type="journal article" date="2014" name="Front. Microbiol.">
        <title>High frequency of phylogenetically diverse reductive dehalogenase-homologous genes in deep subseafloor sedimentary metagenomes.</title>
        <authorList>
            <person name="Kawai M."/>
            <person name="Futagami T."/>
            <person name="Toyoda A."/>
            <person name="Takaki Y."/>
            <person name="Nishi S."/>
            <person name="Hori S."/>
            <person name="Arai W."/>
            <person name="Tsubouchi T."/>
            <person name="Morono Y."/>
            <person name="Uchiyama I."/>
            <person name="Ito T."/>
            <person name="Fujiyama A."/>
            <person name="Inagaki F."/>
            <person name="Takami H."/>
        </authorList>
    </citation>
    <scope>NUCLEOTIDE SEQUENCE</scope>
    <source>
        <strain evidence="1">Expedition CK06-06</strain>
    </source>
</reference>
<dbReference type="AlphaFoldDB" id="X1JIX5"/>
<comment type="caution">
    <text evidence="1">The sequence shown here is derived from an EMBL/GenBank/DDBJ whole genome shotgun (WGS) entry which is preliminary data.</text>
</comment>
<name>X1JIX5_9ZZZZ</name>
<proteinExistence type="predicted"/>
<feature type="non-terminal residue" evidence="1">
    <location>
        <position position="1"/>
    </location>
</feature>
<organism evidence="1">
    <name type="scientific">marine sediment metagenome</name>
    <dbReference type="NCBI Taxonomy" id="412755"/>
    <lineage>
        <taxon>unclassified sequences</taxon>
        <taxon>metagenomes</taxon>
        <taxon>ecological metagenomes</taxon>
    </lineage>
</organism>
<gene>
    <name evidence="1" type="ORF">S03H2_67827</name>
</gene>